<keyword evidence="2" id="KW-0812">Transmembrane</keyword>
<name>A0AAW9R997_9GAMM</name>
<dbReference type="RefSeq" id="WP_354696899.1">
    <property type="nucleotide sequence ID" value="NZ_JAZHOG010000015.1"/>
</dbReference>
<keyword evidence="2" id="KW-1133">Transmembrane helix</keyword>
<evidence type="ECO:0000313" key="3">
    <source>
        <dbReference type="EMBL" id="MEJ8569577.1"/>
    </source>
</evidence>
<proteinExistence type="predicted"/>
<protein>
    <recommendedName>
        <fullName evidence="5">Integral membrane protein</fullName>
    </recommendedName>
</protein>
<dbReference type="EMBL" id="JAZHOG010000015">
    <property type="protein sequence ID" value="MEJ8569577.1"/>
    <property type="molecule type" value="Genomic_DNA"/>
</dbReference>
<evidence type="ECO:0000256" key="1">
    <source>
        <dbReference type="SAM" id="MobiDB-lite"/>
    </source>
</evidence>
<dbReference type="Proteomes" id="UP001359886">
    <property type="component" value="Unassembled WGS sequence"/>
</dbReference>
<gene>
    <name evidence="3" type="ORF">V3330_18260</name>
</gene>
<feature type="transmembrane region" description="Helical" evidence="2">
    <location>
        <begin position="12"/>
        <end position="32"/>
    </location>
</feature>
<feature type="compositionally biased region" description="Polar residues" evidence="1">
    <location>
        <begin position="130"/>
        <end position="153"/>
    </location>
</feature>
<organism evidence="3 4">
    <name type="scientific">Elongatibacter sediminis</name>
    <dbReference type="NCBI Taxonomy" id="3119006"/>
    <lineage>
        <taxon>Bacteria</taxon>
        <taxon>Pseudomonadati</taxon>
        <taxon>Pseudomonadota</taxon>
        <taxon>Gammaproteobacteria</taxon>
        <taxon>Chromatiales</taxon>
        <taxon>Wenzhouxiangellaceae</taxon>
        <taxon>Elongatibacter</taxon>
    </lineage>
</organism>
<keyword evidence="4" id="KW-1185">Reference proteome</keyword>
<dbReference type="Gene3D" id="3.40.50.10070">
    <property type="entry name" value="TolB, N-terminal domain"/>
    <property type="match status" value="1"/>
</dbReference>
<evidence type="ECO:0000256" key="2">
    <source>
        <dbReference type="SAM" id="Phobius"/>
    </source>
</evidence>
<reference evidence="3 4" key="1">
    <citation type="submission" date="2024-02" db="EMBL/GenBank/DDBJ databases">
        <title>A novel Wenzhouxiangellaceae bacterium, isolated from coastal sediments.</title>
        <authorList>
            <person name="Du Z.-J."/>
            <person name="Ye Y.-Q."/>
            <person name="Zhang X.-Y."/>
        </authorList>
    </citation>
    <scope>NUCLEOTIDE SEQUENCE [LARGE SCALE GENOMIC DNA]</scope>
    <source>
        <strain evidence="3 4">CH-27</strain>
    </source>
</reference>
<evidence type="ECO:0008006" key="5">
    <source>
        <dbReference type="Google" id="ProtNLM"/>
    </source>
</evidence>
<accession>A0AAW9R997</accession>
<comment type="caution">
    <text evidence="3">The sequence shown here is derived from an EMBL/GenBank/DDBJ whole genome shotgun (WGS) entry which is preliminary data.</text>
</comment>
<feature type="transmembrane region" description="Helical" evidence="2">
    <location>
        <begin position="96"/>
        <end position="116"/>
    </location>
</feature>
<evidence type="ECO:0000313" key="4">
    <source>
        <dbReference type="Proteomes" id="UP001359886"/>
    </source>
</evidence>
<feature type="region of interest" description="Disordered" evidence="1">
    <location>
        <begin position="129"/>
        <end position="153"/>
    </location>
</feature>
<feature type="transmembrane region" description="Helical" evidence="2">
    <location>
        <begin position="44"/>
        <end position="63"/>
    </location>
</feature>
<keyword evidence="2" id="KW-0472">Membrane</keyword>
<dbReference type="AlphaFoldDB" id="A0AAW9R997"/>
<sequence>MMRNLIRELERRNVLKVAGAYLVAAWLIAQVADLIMESFVAPDWTMRALLIALAIGFPIALTISWKFEVTAKGVIPESEVDRTVRITDQSGRRVDIVLIVIVAVVIVFMGLERFVFSKRYEAQRQPASIEASTAVESSTNADSGQPESTSVPTSEPAIAVLPFTVLSTGPDDDYFATGLSEEIINALGQLPGLRVTARSSSFAFRDAEPTIRDIAARLDATHVVGGSIARAGDRLRVTAQLLRAADDAQLWSESYDARSEDTLEVQTDIAGKVGTALGILIDDGLRQRMRHVGTRDIEAFIAYQKGMEYFERAHQEPNQISLLRQANVHFEDAYRREPGLAAASAYHTDLFNHVLLSQAAGELNGEITDRDVEEAPRHLAEDYDRIIEHARSTVLRRNAEFDRALMMGDWRRIGALSDQAAASSGCEPALWLHLAGPLFKRTGPVLQTFRRVAVCDPLRVRPQVHRVGGHLWSGDADRALAAARAGLERSEHPSISRNFALSLAFLGRHDEAAQWAAGRIRDENELLQVQSMLAAIRGDRARSAELESRYLGRHGPDDRSSLVLAALRGERAEANRLARLIDDRPFGHMVLLQAVYACLCGAPFDIAQTPVFAGLLESSGEAWPPAAPYALPLRKAP</sequence>